<reference evidence="1" key="1">
    <citation type="submission" date="2024-06" db="EMBL/GenBank/DDBJ databases">
        <authorList>
            <person name="Liu X."/>
            <person name="Lenzi L."/>
            <person name="Haldenby T S."/>
            <person name="Uol C."/>
        </authorList>
    </citation>
    <scope>NUCLEOTIDE SEQUENCE</scope>
</reference>
<dbReference type="AlphaFoldDB" id="A0AAV2TF72"/>
<organism evidence="1 2">
    <name type="scientific">Calicophoron daubneyi</name>
    <name type="common">Rumen fluke</name>
    <name type="synonym">Paramphistomum daubneyi</name>
    <dbReference type="NCBI Taxonomy" id="300641"/>
    <lineage>
        <taxon>Eukaryota</taxon>
        <taxon>Metazoa</taxon>
        <taxon>Spiralia</taxon>
        <taxon>Lophotrochozoa</taxon>
        <taxon>Platyhelminthes</taxon>
        <taxon>Trematoda</taxon>
        <taxon>Digenea</taxon>
        <taxon>Plagiorchiida</taxon>
        <taxon>Pronocephalata</taxon>
        <taxon>Paramphistomoidea</taxon>
        <taxon>Paramphistomidae</taxon>
        <taxon>Calicophoron</taxon>
    </lineage>
</organism>
<evidence type="ECO:0000313" key="1">
    <source>
        <dbReference type="EMBL" id="CAL5134681.1"/>
    </source>
</evidence>
<protein>
    <submittedName>
        <fullName evidence="1">Uncharacterized protein</fullName>
    </submittedName>
</protein>
<proteinExistence type="predicted"/>
<dbReference type="Proteomes" id="UP001497525">
    <property type="component" value="Unassembled WGS sequence"/>
</dbReference>
<comment type="caution">
    <text evidence="1">The sequence shown here is derived from an EMBL/GenBank/DDBJ whole genome shotgun (WGS) entry which is preliminary data.</text>
</comment>
<sequence length="121" mass="14017">MSDRFSSVRIISSRMQIKRTSSAEDSSQYFHGVFWRQRMTATHQPFWGHFRHVEAFREFGPANAVDANSVACRKNKHLHSSDRPAGWFRHHPSNLPITVVNSGFTVAFFLLKYMTDAIMEN</sequence>
<accession>A0AAV2TF72</accession>
<evidence type="ECO:0000313" key="2">
    <source>
        <dbReference type="Proteomes" id="UP001497525"/>
    </source>
</evidence>
<gene>
    <name evidence="1" type="ORF">CDAUBV1_LOCUS8534</name>
</gene>
<name>A0AAV2TF72_CALDB</name>
<dbReference type="EMBL" id="CAXLJL010000223">
    <property type="protein sequence ID" value="CAL5134681.1"/>
    <property type="molecule type" value="Genomic_DNA"/>
</dbReference>